<dbReference type="InterPro" id="IPR004398">
    <property type="entry name" value="RNA_MeTrfase_RsmD"/>
</dbReference>
<dbReference type="PROSITE" id="PS00092">
    <property type="entry name" value="N6_MTASE"/>
    <property type="match status" value="1"/>
</dbReference>
<dbReference type="GO" id="GO:0003676">
    <property type="term" value="F:nucleic acid binding"/>
    <property type="evidence" value="ECO:0007669"/>
    <property type="project" value="InterPro"/>
</dbReference>
<evidence type="ECO:0000313" key="3">
    <source>
        <dbReference type="EMBL" id="KGA16324.1"/>
    </source>
</evidence>
<dbReference type="GO" id="GO:0008168">
    <property type="term" value="F:methyltransferase activity"/>
    <property type="evidence" value="ECO:0007669"/>
    <property type="project" value="UniProtKB-KW"/>
</dbReference>
<dbReference type="Pfam" id="PF03602">
    <property type="entry name" value="Cons_hypoth95"/>
    <property type="match status" value="1"/>
</dbReference>
<dbReference type="PANTHER" id="PTHR43542:SF1">
    <property type="entry name" value="METHYLTRANSFERASE"/>
    <property type="match status" value="1"/>
</dbReference>
<dbReference type="InterPro" id="IPR002052">
    <property type="entry name" value="DNA_methylase_N6_adenine_CS"/>
</dbReference>
<dbReference type="GO" id="GO:0031167">
    <property type="term" value="P:rRNA methylation"/>
    <property type="evidence" value="ECO:0007669"/>
    <property type="project" value="InterPro"/>
</dbReference>
<comment type="caution">
    <text evidence="3">The sequence shown here is derived from an EMBL/GenBank/DDBJ whole genome shotgun (WGS) entry which is preliminary data.</text>
</comment>
<dbReference type="NCBIfam" id="TIGR00095">
    <property type="entry name" value="16S rRNA (guanine(966)-N(2))-methyltransferase RsmD"/>
    <property type="match status" value="1"/>
</dbReference>
<reference evidence="3" key="1">
    <citation type="submission" date="2014-05" db="EMBL/GenBank/DDBJ databases">
        <title>Key roles for freshwater Actinobacteria revealed by deep metagenomic sequencing.</title>
        <authorList>
            <person name="Ghai R."/>
            <person name="Mizuno C.M."/>
            <person name="Picazo A."/>
            <person name="Camacho A."/>
            <person name="Rodriguez-Valera F."/>
        </authorList>
    </citation>
    <scope>NUCLEOTIDE SEQUENCE</scope>
</reference>
<evidence type="ECO:0000256" key="1">
    <source>
        <dbReference type="ARBA" id="ARBA00022603"/>
    </source>
</evidence>
<dbReference type="Gene3D" id="3.40.50.150">
    <property type="entry name" value="Vaccinia Virus protein VP39"/>
    <property type="match status" value="1"/>
</dbReference>
<dbReference type="AlphaFoldDB" id="A0A094Q2N8"/>
<organism evidence="3">
    <name type="scientific">freshwater metagenome</name>
    <dbReference type="NCBI Taxonomy" id="449393"/>
    <lineage>
        <taxon>unclassified sequences</taxon>
        <taxon>metagenomes</taxon>
        <taxon>ecological metagenomes</taxon>
    </lineage>
</organism>
<sequence>MRIIAGVAKGRPLATVADATRPTSDRAREAIFSSLTSEFGEFVGLNFLDLFAGSGAIGLEAQSRGASLVHAVEKDFGAQRTINANAEIVAAAKPAGKFHLFAMSAEHFVKDPAKVKYEIVYIDPPYNYSNDDLEKVLADLHLGDFLSDDALVAVERTSRSKEPIWPIGYELARSKNYGQATIYYLNHA</sequence>
<dbReference type="SUPFAM" id="SSF53335">
    <property type="entry name" value="S-adenosyl-L-methionine-dependent methyltransferases"/>
    <property type="match status" value="1"/>
</dbReference>
<proteinExistence type="predicted"/>
<evidence type="ECO:0008006" key="4">
    <source>
        <dbReference type="Google" id="ProtNLM"/>
    </source>
</evidence>
<gene>
    <name evidence="3" type="ORF">GM50_14840</name>
</gene>
<name>A0A094Q2N8_9ZZZZ</name>
<dbReference type="PIRSF" id="PIRSF004553">
    <property type="entry name" value="CHP00095"/>
    <property type="match status" value="1"/>
</dbReference>
<evidence type="ECO:0000256" key="2">
    <source>
        <dbReference type="ARBA" id="ARBA00022679"/>
    </source>
</evidence>
<keyword evidence="2" id="KW-0808">Transferase</keyword>
<keyword evidence="1" id="KW-0489">Methyltransferase</keyword>
<dbReference type="CDD" id="cd02440">
    <property type="entry name" value="AdoMet_MTases"/>
    <property type="match status" value="1"/>
</dbReference>
<dbReference type="PANTHER" id="PTHR43542">
    <property type="entry name" value="METHYLTRANSFERASE"/>
    <property type="match status" value="1"/>
</dbReference>
<dbReference type="InterPro" id="IPR029063">
    <property type="entry name" value="SAM-dependent_MTases_sf"/>
</dbReference>
<dbReference type="EMBL" id="JNSK01000069">
    <property type="protein sequence ID" value="KGA16324.1"/>
    <property type="molecule type" value="Genomic_DNA"/>
</dbReference>
<protein>
    <recommendedName>
        <fullName evidence="4">Methyltransferase</fullName>
    </recommendedName>
</protein>
<accession>A0A094Q2N8</accession>